<evidence type="ECO:0000313" key="3">
    <source>
        <dbReference type="Proteomes" id="UP000245462"/>
    </source>
</evidence>
<keyword evidence="1" id="KW-0812">Transmembrane</keyword>
<sequence length="295" mass="34362">MNPIVGKIFISYLLFPIIAFLMGFVVVLVAKKNKLLQDKKAIFYLLLSGIVISASGLLGSLEVGFMPYGYLACQVLYLVLGFVNLRLLFHFVSGLNKKRFGFTCLLLLVQITIGWALFSVWFNLTNDFQYGIWAGSCVLSMFILPLFEETFNTYLKIPVEIYKMRMYSAKNIESAPAPIDTEEFLVYEIEIYKTPYDRKPIRLKAKSTMEMVFGDWFELIISDYNQKKFTNPIEYYNSESPYGWIFYIKPSFFRPRKYIDPDVSFLENKLPEKHLIVSKRVKQNVQPIKAIDYEQ</sequence>
<feature type="transmembrane region" description="Helical" evidence="1">
    <location>
        <begin position="67"/>
        <end position="88"/>
    </location>
</feature>
<dbReference type="Proteomes" id="UP000245462">
    <property type="component" value="Unassembled WGS sequence"/>
</dbReference>
<dbReference type="InterPro" id="IPR035177">
    <property type="entry name" value="TssN"/>
</dbReference>
<feature type="transmembrane region" description="Helical" evidence="1">
    <location>
        <begin position="128"/>
        <end position="147"/>
    </location>
</feature>
<keyword evidence="1" id="KW-0472">Membrane</keyword>
<dbReference type="RefSeq" id="WP_116678651.1">
    <property type="nucleotide sequence ID" value="NZ_QEKY01000003.1"/>
</dbReference>
<dbReference type="EMBL" id="QEKY01000003">
    <property type="protein sequence ID" value="PVZ13336.1"/>
    <property type="molecule type" value="Genomic_DNA"/>
</dbReference>
<gene>
    <name evidence="2" type="ORF">C7382_10329</name>
</gene>
<dbReference type="Pfam" id="PF17555">
    <property type="entry name" value="TssN"/>
    <property type="match status" value="1"/>
</dbReference>
<accession>A0A2U1FMG9</accession>
<feature type="transmembrane region" description="Helical" evidence="1">
    <location>
        <begin position="100"/>
        <end position="122"/>
    </location>
</feature>
<evidence type="ECO:0000256" key="1">
    <source>
        <dbReference type="SAM" id="Phobius"/>
    </source>
</evidence>
<evidence type="ECO:0008006" key="4">
    <source>
        <dbReference type="Google" id="ProtNLM"/>
    </source>
</evidence>
<proteinExistence type="predicted"/>
<feature type="transmembrane region" description="Helical" evidence="1">
    <location>
        <begin position="12"/>
        <end position="30"/>
    </location>
</feature>
<feature type="transmembrane region" description="Helical" evidence="1">
    <location>
        <begin position="42"/>
        <end position="61"/>
    </location>
</feature>
<evidence type="ECO:0000313" key="2">
    <source>
        <dbReference type="EMBL" id="PVZ13336.1"/>
    </source>
</evidence>
<dbReference type="AlphaFoldDB" id="A0A2U1FMG9"/>
<reference evidence="2 3" key="1">
    <citation type="submission" date="2018-04" db="EMBL/GenBank/DDBJ databases">
        <title>Genomic Encyclopedia of Type Strains, Phase IV (KMG-IV): sequencing the most valuable type-strain genomes for metagenomic binning, comparative biology and taxonomic classification.</title>
        <authorList>
            <person name="Goeker M."/>
        </authorList>
    </citation>
    <scope>NUCLEOTIDE SEQUENCE [LARGE SCALE GENOMIC DNA]</scope>
    <source>
        <strain evidence="2 3">DSM 28520</strain>
    </source>
</reference>
<organism evidence="2 3">
    <name type="scientific">Porphyromonas loveana</name>
    <dbReference type="NCBI Taxonomy" id="1884669"/>
    <lineage>
        <taxon>Bacteria</taxon>
        <taxon>Pseudomonadati</taxon>
        <taxon>Bacteroidota</taxon>
        <taxon>Bacteroidia</taxon>
        <taxon>Bacteroidales</taxon>
        <taxon>Porphyromonadaceae</taxon>
        <taxon>Porphyromonas</taxon>
    </lineage>
</organism>
<protein>
    <recommendedName>
        <fullName evidence="4">TssN family type VI secretion system protein</fullName>
    </recommendedName>
</protein>
<comment type="caution">
    <text evidence="2">The sequence shown here is derived from an EMBL/GenBank/DDBJ whole genome shotgun (WGS) entry which is preliminary data.</text>
</comment>
<dbReference type="OrthoDB" id="1024052at2"/>
<keyword evidence="3" id="KW-1185">Reference proteome</keyword>
<name>A0A2U1FMG9_9PORP</name>
<dbReference type="GeneID" id="94550098"/>
<keyword evidence="1" id="KW-1133">Transmembrane helix</keyword>